<accession>A0ABV5BA35</accession>
<keyword evidence="2" id="KW-1185">Reference proteome</keyword>
<organism evidence="1 2">
    <name type="scientific">Paenibacillus terreus</name>
    <dbReference type="NCBI Taxonomy" id="1387834"/>
    <lineage>
        <taxon>Bacteria</taxon>
        <taxon>Bacillati</taxon>
        <taxon>Bacillota</taxon>
        <taxon>Bacilli</taxon>
        <taxon>Bacillales</taxon>
        <taxon>Paenibacillaceae</taxon>
        <taxon>Paenibacillus</taxon>
    </lineage>
</organism>
<dbReference type="RefSeq" id="WP_375526314.1">
    <property type="nucleotide sequence ID" value="NZ_JBHILM010000018.1"/>
</dbReference>
<dbReference type="Proteomes" id="UP001580407">
    <property type="component" value="Unassembled WGS sequence"/>
</dbReference>
<gene>
    <name evidence="1" type="ORF">ACE3NQ_16655</name>
</gene>
<evidence type="ECO:0000313" key="2">
    <source>
        <dbReference type="Proteomes" id="UP001580407"/>
    </source>
</evidence>
<proteinExistence type="predicted"/>
<dbReference type="EMBL" id="JBHILM010000018">
    <property type="protein sequence ID" value="MFB5682559.1"/>
    <property type="molecule type" value="Genomic_DNA"/>
</dbReference>
<reference evidence="1 2" key="1">
    <citation type="submission" date="2024-09" db="EMBL/GenBank/DDBJ databases">
        <authorList>
            <person name="Ruan L."/>
        </authorList>
    </citation>
    <scope>NUCLEOTIDE SEQUENCE [LARGE SCALE GENOMIC DNA]</scope>
    <source>
        <strain evidence="1 2">D33</strain>
    </source>
</reference>
<evidence type="ECO:0000313" key="1">
    <source>
        <dbReference type="EMBL" id="MFB5682559.1"/>
    </source>
</evidence>
<sequence>MTCKQENLTSETTIVPGNINIDVAAAAPGGKRRLMLSDNPETLKPESVPGQDGTLWHDVVRTDEKTVKHRVFGWHYNKTGGPVKIGVTVENKSTERLEVRHIERELRIVPEDGNWIIDVGQCIAKSCLAGTMECIRPADKHKFGCGVALIEQFEAAEGDLAGFVYDFTVEFAEGHGLLDYEVRTVVSKDTSADLRLITSAPLPLMPPPQAHPRGSCWPFSETNAVMPEYVVGTSANYRACAARRLDGSVPADLLFTAASSELQPALDNPGQFGGIYNVTIPVVNNSDEERVIRIDANPRGGAFAGAAKIDGKVYGIPLMRTNTEVCRLAEITAPPGASSYSFSFMVAGSASTPLGIYVTTLK</sequence>
<protein>
    <submittedName>
        <fullName evidence="1">Uncharacterized protein</fullName>
    </submittedName>
</protein>
<comment type="caution">
    <text evidence="1">The sequence shown here is derived from an EMBL/GenBank/DDBJ whole genome shotgun (WGS) entry which is preliminary data.</text>
</comment>
<name>A0ABV5BA35_9BACL</name>